<keyword evidence="1" id="KW-1133">Transmembrane helix</keyword>
<dbReference type="AlphaFoldDB" id="A0AAE3GU54"/>
<keyword evidence="1" id="KW-0812">Transmembrane</keyword>
<protein>
    <submittedName>
        <fullName evidence="2">Prepilin-type N-terminal cleavage/methylation domain-containing protein</fullName>
    </submittedName>
</protein>
<reference evidence="2" key="1">
    <citation type="submission" date="2022-06" db="EMBL/GenBank/DDBJ databases">
        <title>New cyanobacteria of genus Symplocastrum in benthos of Lake Baikal.</title>
        <authorList>
            <person name="Sorokovikova E."/>
            <person name="Tikhonova I."/>
            <person name="Krasnopeev A."/>
            <person name="Evseev P."/>
            <person name="Gladkikh A."/>
            <person name="Belykh O."/>
        </authorList>
    </citation>
    <scope>NUCLEOTIDE SEQUENCE</scope>
    <source>
        <strain evidence="2">BBK-W-15</strain>
    </source>
</reference>
<evidence type="ECO:0000256" key="1">
    <source>
        <dbReference type="SAM" id="Phobius"/>
    </source>
</evidence>
<dbReference type="InterPro" id="IPR045584">
    <property type="entry name" value="Pilin-like"/>
</dbReference>
<dbReference type="InterPro" id="IPR012902">
    <property type="entry name" value="N_methyl_site"/>
</dbReference>
<dbReference type="Pfam" id="PF07963">
    <property type="entry name" value="N_methyl"/>
    <property type="match status" value="1"/>
</dbReference>
<name>A0AAE3GU54_9CYAN</name>
<comment type="caution">
    <text evidence="2">The sequence shown here is derived from an EMBL/GenBank/DDBJ whole genome shotgun (WGS) entry which is preliminary data.</text>
</comment>
<gene>
    <name evidence="2" type="ORF">NJ959_19075</name>
</gene>
<dbReference type="Proteomes" id="UP001204953">
    <property type="component" value="Unassembled WGS sequence"/>
</dbReference>
<evidence type="ECO:0000313" key="2">
    <source>
        <dbReference type="EMBL" id="MCP2730534.1"/>
    </source>
</evidence>
<sequence>MTSHSKHNHKIPYPSTAGYTLIEIIIIVAIVGILSTIIAPSWLSFIDRQRLNTAQDQVYRAMQEAKSNATKDKITWQASFREENGVTQWAVHPETLVPAAAIWYNFNSNIRIDQETTRKLSNGVRQVEFDYKGNTKPPFGRLTLSSKNGGKTKRCVYISTLIGAMRKGQEHSKANDGKYCY</sequence>
<dbReference type="RefSeq" id="WP_254013291.1">
    <property type="nucleotide sequence ID" value="NZ_JAMZMM010000212.1"/>
</dbReference>
<proteinExistence type="predicted"/>
<keyword evidence="3" id="KW-1185">Reference proteome</keyword>
<organism evidence="2 3">
    <name type="scientific">Limnofasciculus baicalensis BBK-W-15</name>
    <dbReference type="NCBI Taxonomy" id="2699891"/>
    <lineage>
        <taxon>Bacteria</taxon>
        <taxon>Bacillati</taxon>
        <taxon>Cyanobacteriota</taxon>
        <taxon>Cyanophyceae</taxon>
        <taxon>Coleofasciculales</taxon>
        <taxon>Coleofasciculaceae</taxon>
        <taxon>Limnofasciculus</taxon>
        <taxon>Limnofasciculus baicalensis</taxon>
    </lineage>
</organism>
<feature type="transmembrane region" description="Helical" evidence="1">
    <location>
        <begin position="21"/>
        <end position="43"/>
    </location>
</feature>
<evidence type="ECO:0000313" key="3">
    <source>
        <dbReference type="Proteomes" id="UP001204953"/>
    </source>
</evidence>
<dbReference type="EMBL" id="JAMZMM010000212">
    <property type="protein sequence ID" value="MCP2730534.1"/>
    <property type="molecule type" value="Genomic_DNA"/>
</dbReference>
<dbReference type="PROSITE" id="PS00409">
    <property type="entry name" value="PROKAR_NTER_METHYL"/>
    <property type="match status" value="1"/>
</dbReference>
<keyword evidence="1" id="KW-0472">Membrane</keyword>
<dbReference type="Gene3D" id="3.30.700.10">
    <property type="entry name" value="Glycoprotein, Type 4 Pilin"/>
    <property type="match status" value="1"/>
</dbReference>
<dbReference type="SUPFAM" id="SSF54523">
    <property type="entry name" value="Pili subunits"/>
    <property type="match status" value="1"/>
</dbReference>
<accession>A0AAE3GU54</accession>